<dbReference type="EMBL" id="CM047584">
    <property type="protein sequence ID" value="KAI9912280.1"/>
    <property type="molecule type" value="Genomic_DNA"/>
</dbReference>
<name>A0ACC0W0D2_9STRA</name>
<reference evidence="1 2" key="1">
    <citation type="journal article" date="2022" name="bioRxiv">
        <title>The genome of the oomycete Peronosclerospora sorghi, a cosmopolitan pathogen of maize and sorghum, is inflated with dispersed pseudogenes.</title>
        <authorList>
            <person name="Fletcher K."/>
            <person name="Martin F."/>
            <person name="Isakeit T."/>
            <person name="Cavanaugh K."/>
            <person name="Magill C."/>
            <person name="Michelmore R."/>
        </authorList>
    </citation>
    <scope>NUCLEOTIDE SEQUENCE [LARGE SCALE GENOMIC DNA]</scope>
    <source>
        <strain evidence="1">P6</strain>
    </source>
</reference>
<gene>
    <name evidence="1" type="ORF">PsorP6_008999</name>
</gene>
<evidence type="ECO:0000313" key="1">
    <source>
        <dbReference type="EMBL" id="KAI9912280.1"/>
    </source>
</evidence>
<dbReference type="Proteomes" id="UP001163321">
    <property type="component" value="Chromosome 5"/>
</dbReference>
<accession>A0ACC0W0D2</accession>
<protein>
    <submittedName>
        <fullName evidence="1">Uncharacterized protein</fullName>
    </submittedName>
</protein>
<keyword evidence="2" id="KW-1185">Reference proteome</keyword>
<proteinExistence type="predicted"/>
<comment type="caution">
    <text evidence="1">The sequence shown here is derived from an EMBL/GenBank/DDBJ whole genome shotgun (WGS) entry which is preliminary data.</text>
</comment>
<sequence>MKPAPSANEPARPMDSFNRHKHKVATKPERYASNGTMAIEVDSASAQLSGMTVNLLPYAPKRTRRLHKLACKFSSACSSLRALQIASGCEQLTRIPRNSAFDMDSVKRINSCAASHTFSPLRSWPRLLSVNDTITSVDFCVSPLAPCCTPISAIFASSTDDKISASSGGSEPQTFGFGLVVSDDVSVHSRCLNLMIVAFHQFYGHEYGRKKPLDDNYARLTYRGILTFDADAGEFCLEFGDSGSGILIEMKLYVCDHRVCHSF</sequence>
<evidence type="ECO:0000313" key="2">
    <source>
        <dbReference type="Proteomes" id="UP001163321"/>
    </source>
</evidence>
<organism evidence="1 2">
    <name type="scientific">Peronosclerospora sorghi</name>
    <dbReference type="NCBI Taxonomy" id="230839"/>
    <lineage>
        <taxon>Eukaryota</taxon>
        <taxon>Sar</taxon>
        <taxon>Stramenopiles</taxon>
        <taxon>Oomycota</taxon>
        <taxon>Peronosporomycetes</taxon>
        <taxon>Peronosporales</taxon>
        <taxon>Peronosporaceae</taxon>
        <taxon>Peronosclerospora</taxon>
    </lineage>
</organism>